<dbReference type="AlphaFoldDB" id="A0A8J4B4J4"/>
<sequence length="100" mass="10591">SRSSVAPSSRSSSCRQVGSSAAKGSSLNEKSPRSAVSALMPDSATAASGSDTRPNMAPYSAGLEPRRRVKGRGWSIHCRTHTYIHTHTHTNTHQTPPCST</sequence>
<accession>A0A8J4B4J4</accession>
<feature type="region of interest" description="Disordered" evidence="1">
    <location>
        <begin position="1"/>
        <end position="68"/>
    </location>
</feature>
<comment type="caution">
    <text evidence="2">The sequence shown here is derived from an EMBL/GenBank/DDBJ whole genome shotgun (WGS) entry which is preliminary data.</text>
</comment>
<name>A0A8J4B4J4_9CHLO</name>
<keyword evidence="3" id="KW-1185">Reference proteome</keyword>
<dbReference type="EMBL" id="BNCO01000014">
    <property type="protein sequence ID" value="GIL53077.1"/>
    <property type="molecule type" value="Genomic_DNA"/>
</dbReference>
<feature type="non-terminal residue" evidence="2">
    <location>
        <position position="1"/>
    </location>
</feature>
<feature type="compositionally biased region" description="Low complexity" evidence="1">
    <location>
        <begin position="1"/>
        <end position="22"/>
    </location>
</feature>
<evidence type="ECO:0000313" key="3">
    <source>
        <dbReference type="Proteomes" id="UP000747399"/>
    </source>
</evidence>
<proteinExistence type="predicted"/>
<protein>
    <submittedName>
        <fullName evidence="2">Uncharacterized protein</fullName>
    </submittedName>
</protein>
<evidence type="ECO:0000313" key="2">
    <source>
        <dbReference type="EMBL" id="GIL53077.1"/>
    </source>
</evidence>
<dbReference type="Proteomes" id="UP000747399">
    <property type="component" value="Unassembled WGS sequence"/>
</dbReference>
<gene>
    <name evidence="2" type="ORF">Vafri_8763</name>
</gene>
<evidence type="ECO:0000256" key="1">
    <source>
        <dbReference type="SAM" id="MobiDB-lite"/>
    </source>
</evidence>
<organism evidence="2 3">
    <name type="scientific">Volvox africanus</name>
    <dbReference type="NCBI Taxonomy" id="51714"/>
    <lineage>
        <taxon>Eukaryota</taxon>
        <taxon>Viridiplantae</taxon>
        <taxon>Chlorophyta</taxon>
        <taxon>core chlorophytes</taxon>
        <taxon>Chlorophyceae</taxon>
        <taxon>CS clade</taxon>
        <taxon>Chlamydomonadales</taxon>
        <taxon>Volvocaceae</taxon>
        <taxon>Volvox</taxon>
    </lineage>
</organism>
<reference evidence="2" key="1">
    <citation type="journal article" date="2021" name="Proc. Natl. Acad. Sci. U.S.A.">
        <title>Three genomes in the algal genus Volvox reveal the fate of a haploid sex-determining region after a transition to homothallism.</title>
        <authorList>
            <person name="Yamamoto K."/>
            <person name="Hamaji T."/>
            <person name="Kawai-Toyooka H."/>
            <person name="Matsuzaki R."/>
            <person name="Takahashi F."/>
            <person name="Nishimura Y."/>
            <person name="Kawachi M."/>
            <person name="Noguchi H."/>
            <person name="Minakuchi Y."/>
            <person name="Umen J.G."/>
            <person name="Toyoda A."/>
            <person name="Nozaki H."/>
        </authorList>
    </citation>
    <scope>NUCLEOTIDE SEQUENCE</scope>
    <source>
        <strain evidence="2">NIES-3780</strain>
    </source>
</reference>